<name>A0A076EQC0_RHOOP</name>
<organism evidence="1 2">
    <name type="scientific">Rhodococcus opacus</name>
    <name type="common">Nocardia opaca</name>
    <dbReference type="NCBI Taxonomy" id="37919"/>
    <lineage>
        <taxon>Bacteria</taxon>
        <taxon>Bacillati</taxon>
        <taxon>Actinomycetota</taxon>
        <taxon>Actinomycetes</taxon>
        <taxon>Mycobacteriales</taxon>
        <taxon>Nocardiaceae</taxon>
        <taxon>Rhodococcus</taxon>
    </lineage>
</organism>
<evidence type="ECO:0000313" key="1">
    <source>
        <dbReference type="EMBL" id="AII07398.1"/>
    </source>
</evidence>
<dbReference type="RefSeq" id="WP_128640503.1">
    <property type="nucleotide sequence ID" value="NZ_CP008947.1"/>
</dbReference>
<dbReference type="eggNOG" id="ENOG5033888">
    <property type="taxonomic scope" value="Bacteria"/>
</dbReference>
<sequence length="217" mass="23216">MDGRRAPDPLRLAAGVAATAGGALQRVIGFGVDTARLLPGVDPLLVTLEERGTQTLRSADELADRVLHAVLRRVVQVALQEVDLTAIVRDHVDLDVVAEGIDIQRIIDRVDVDAIAARVNIPLILDRVDIDAVAARVDVDAIVDRVDVDSVIGRVDLVVLADTVIEGVDLPRIIRESTDSMSNEAVRGVRTQGMQADDAVAGFVGKFFGRGHEPDDA</sequence>
<protein>
    <submittedName>
        <fullName evidence="1">Uncharacterized protein</fullName>
    </submittedName>
</protein>
<dbReference type="AlphaFoldDB" id="A0A076EQC0"/>
<gene>
    <name evidence="1" type="ORF">EP51_23165</name>
</gene>
<proteinExistence type="predicted"/>
<dbReference type="EMBL" id="CP008947">
    <property type="protein sequence ID" value="AII07398.1"/>
    <property type="molecule type" value="Genomic_DNA"/>
</dbReference>
<reference evidence="1 2" key="1">
    <citation type="submission" date="2014-07" db="EMBL/GenBank/DDBJ databases">
        <title>Genome Sequence of Rhodococcus opacus Strain R7, a Biodegrader of Mono- and Polycyclic Aromatic Hydrocarbons.</title>
        <authorList>
            <person name="Di Gennaro P."/>
            <person name="Zampolli J."/>
            <person name="Presti I."/>
            <person name="Cappelletti M."/>
            <person name="D'Ursi P."/>
            <person name="Orro A."/>
            <person name="Mezzelani A."/>
            <person name="Milanesi L."/>
        </authorList>
    </citation>
    <scope>NUCLEOTIDE SEQUENCE [LARGE SCALE GENOMIC DNA]</scope>
    <source>
        <strain evidence="1 2">R7</strain>
    </source>
</reference>
<accession>A0A076EQC0</accession>
<dbReference type="Proteomes" id="UP000028488">
    <property type="component" value="Chromosome"/>
</dbReference>
<evidence type="ECO:0000313" key="2">
    <source>
        <dbReference type="Proteomes" id="UP000028488"/>
    </source>
</evidence>